<feature type="domain" description="C2H2-type" evidence="9">
    <location>
        <begin position="503"/>
        <end position="530"/>
    </location>
</feature>
<evidence type="ECO:0000256" key="7">
    <source>
        <dbReference type="PROSITE-ProRule" id="PRU00042"/>
    </source>
</evidence>
<keyword evidence="11" id="KW-1185">Reference proteome</keyword>
<evidence type="ECO:0000256" key="1">
    <source>
        <dbReference type="ARBA" id="ARBA00022723"/>
    </source>
</evidence>
<evidence type="ECO:0000256" key="3">
    <source>
        <dbReference type="ARBA" id="ARBA00022771"/>
    </source>
</evidence>
<protein>
    <submittedName>
        <fullName evidence="12">Zinc finger and BTB domain-containing protein 41 isoform X5</fullName>
    </submittedName>
</protein>
<dbReference type="PANTHER" id="PTHR24388:SF53">
    <property type="entry name" value="CHORION TRANSCRIPTION FACTOR CF2-RELATED"/>
    <property type="match status" value="1"/>
</dbReference>
<evidence type="ECO:0000259" key="10">
    <source>
        <dbReference type="PROSITE" id="PS51029"/>
    </source>
</evidence>
<comment type="similarity">
    <text evidence="6">Belongs to the snail C2H2-type zinc-finger protein family.</text>
</comment>
<evidence type="ECO:0000313" key="12">
    <source>
        <dbReference type="RefSeq" id="XP_019892619.2"/>
    </source>
</evidence>
<keyword evidence="3 7" id="KW-0863">Zinc-finger</keyword>
<feature type="domain" description="MADF" evidence="10">
    <location>
        <begin position="233"/>
        <end position="332"/>
    </location>
</feature>
<evidence type="ECO:0000256" key="5">
    <source>
        <dbReference type="ARBA" id="ARBA00023242"/>
    </source>
</evidence>
<keyword evidence="4" id="KW-0862">Zinc</keyword>
<feature type="domain" description="C2H2-type" evidence="9">
    <location>
        <begin position="615"/>
        <end position="642"/>
    </location>
</feature>
<dbReference type="InterPro" id="IPR036236">
    <property type="entry name" value="Znf_C2H2_sf"/>
</dbReference>
<keyword evidence="2" id="KW-0677">Repeat</keyword>
<feature type="domain" description="C2H2-type" evidence="9">
    <location>
        <begin position="475"/>
        <end position="502"/>
    </location>
</feature>
<dbReference type="OrthoDB" id="427030at2759"/>
<accession>A0A9J7DIP4</accession>
<dbReference type="SMART" id="SM00595">
    <property type="entry name" value="MADF"/>
    <property type="match status" value="2"/>
</dbReference>
<dbReference type="Pfam" id="PF00096">
    <property type="entry name" value="zf-C2H2"/>
    <property type="match status" value="3"/>
</dbReference>
<dbReference type="GO" id="GO:0005634">
    <property type="term" value="C:nucleus"/>
    <property type="evidence" value="ECO:0007669"/>
    <property type="project" value="UniProtKB-SubCell"/>
</dbReference>
<organism evidence="11 12">
    <name type="scientific">Musca domestica</name>
    <name type="common">House fly</name>
    <dbReference type="NCBI Taxonomy" id="7370"/>
    <lineage>
        <taxon>Eukaryota</taxon>
        <taxon>Metazoa</taxon>
        <taxon>Ecdysozoa</taxon>
        <taxon>Arthropoda</taxon>
        <taxon>Hexapoda</taxon>
        <taxon>Insecta</taxon>
        <taxon>Pterygota</taxon>
        <taxon>Neoptera</taxon>
        <taxon>Endopterygota</taxon>
        <taxon>Diptera</taxon>
        <taxon>Brachycera</taxon>
        <taxon>Muscomorpha</taxon>
        <taxon>Muscoidea</taxon>
        <taxon>Muscidae</taxon>
        <taxon>Musca</taxon>
    </lineage>
</organism>
<gene>
    <name evidence="12" type="primary">LOC109612725</name>
</gene>
<dbReference type="GO" id="GO:0030674">
    <property type="term" value="F:protein-macromolecule adaptor activity"/>
    <property type="evidence" value="ECO:0007669"/>
    <property type="project" value="UniProtKB-ARBA"/>
</dbReference>
<feature type="compositionally biased region" description="Basic and acidic residues" evidence="8">
    <location>
        <begin position="197"/>
        <end position="212"/>
    </location>
</feature>
<dbReference type="InterPro" id="IPR013087">
    <property type="entry name" value="Znf_C2H2_type"/>
</dbReference>
<dbReference type="InterPro" id="IPR006578">
    <property type="entry name" value="MADF-dom"/>
</dbReference>
<keyword evidence="5" id="KW-0539">Nucleus</keyword>
<dbReference type="RefSeq" id="XP_019892619.2">
    <property type="nucleotide sequence ID" value="XM_020037060.2"/>
</dbReference>
<evidence type="ECO:0000313" key="11">
    <source>
        <dbReference type="Proteomes" id="UP001652621"/>
    </source>
</evidence>
<name>A0A9J7DIP4_MUSDO</name>
<dbReference type="GO" id="GO:0008270">
    <property type="term" value="F:zinc ion binding"/>
    <property type="evidence" value="ECO:0007669"/>
    <property type="project" value="UniProtKB-KW"/>
</dbReference>
<feature type="domain" description="C2H2-type" evidence="9">
    <location>
        <begin position="559"/>
        <end position="586"/>
    </location>
</feature>
<dbReference type="VEuPathDB" id="VectorBase:MDOMA2_001119"/>
<dbReference type="AlphaFoldDB" id="A0A9J7DIP4"/>
<dbReference type="Gene3D" id="3.30.160.60">
    <property type="entry name" value="Classic Zinc Finger"/>
    <property type="match status" value="4"/>
</dbReference>
<dbReference type="SMART" id="SM00355">
    <property type="entry name" value="ZnF_C2H2"/>
    <property type="match status" value="8"/>
</dbReference>
<dbReference type="GO" id="GO:0000978">
    <property type="term" value="F:RNA polymerase II cis-regulatory region sequence-specific DNA binding"/>
    <property type="evidence" value="ECO:0007669"/>
    <property type="project" value="TreeGrafter"/>
</dbReference>
<evidence type="ECO:0000256" key="2">
    <source>
        <dbReference type="ARBA" id="ARBA00022737"/>
    </source>
</evidence>
<dbReference type="PROSITE" id="PS51029">
    <property type="entry name" value="MADF"/>
    <property type="match status" value="2"/>
</dbReference>
<evidence type="ECO:0000256" key="4">
    <source>
        <dbReference type="ARBA" id="ARBA00022833"/>
    </source>
</evidence>
<evidence type="ECO:0000259" key="9">
    <source>
        <dbReference type="PROSITE" id="PS50157"/>
    </source>
</evidence>
<keyword evidence="1" id="KW-0479">Metal-binding</keyword>
<dbReference type="PROSITE" id="PS00028">
    <property type="entry name" value="ZINC_FINGER_C2H2_1"/>
    <property type="match status" value="7"/>
</dbReference>
<dbReference type="SUPFAM" id="SSF57667">
    <property type="entry name" value="beta-beta-alpha zinc fingers"/>
    <property type="match status" value="4"/>
</dbReference>
<dbReference type="Pfam" id="PF10545">
    <property type="entry name" value="MADF_DNA_bdg"/>
    <property type="match status" value="2"/>
</dbReference>
<feature type="domain" description="C2H2-type" evidence="9">
    <location>
        <begin position="531"/>
        <end position="558"/>
    </location>
</feature>
<dbReference type="Proteomes" id="UP001652621">
    <property type="component" value="Unplaced"/>
</dbReference>
<evidence type="ECO:0000256" key="6">
    <source>
        <dbReference type="ARBA" id="ARBA00037948"/>
    </source>
</evidence>
<proteinExistence type="inferred from homology"/>
<dbReference type="GeneID" id="109612725"/>
<feature type="region of interest" description="Disordered" evidence="8">
    <location>
        <begin position="130"/>
        <end position="159"/>
    </location>
</feature>
<dbReference type="InterPro" id="IPR050527">
    <property type="entry name" value="Snail/Krueppel_Znf"/>
</dbReference>
<feature type="compositionally biased region" description="Acidic residues" evidence="8">
    <location>
        <begin position="184"/>
        <end position="196"/>
    </location>
</feature>
<dbReference type="PANTHER" id="PTHR24388">
    <property type="entry name" value="ZINC FINGER PROTEIN"/>
    <property type="match status" value="1"/>
</dbReference>
<evidence type="ECO:0000256" key="8">
    <source>
        <dbReference type="SAM" id="MobiDB-lite"/>
    </source>
</evidence>
<sequence length="650" mass="76308">MDDVVKLEYLVCGEILAPISVNAKEQFFLKCLECDEYFTMLEEFIMHYQYCHNDKFKMTMHSPDTSNAQYQREVDIQYADECQEDRDIHEENDVEEVKDENEENYEAEYALVNESQDNIDEDFGEEEVHNFKDSEGEDGSGDDDNEIGDNEIDDNEVDEDAEIEMYDEENDKADDDDELLQDADDSQEEYDDEGSQDFDRIETSNNDDERIGEGSNAKSFICEFLKSDSNYKAVIEAYQNEPRLWNTKEFPNVLNDAERNECLERIALEIKNTQKIELNSNQVDLLIHQIRRTYIDNIKRFKNAEQREAAAESNRVPLWYFNSLSFLESIVNEGTDVKSVNRRHLKREQILQMIDIYKKFPHLWNTNLPENVCANKRQEAIQRMKKTLRIEMGLKIKVCSLKNYLETIHAHFYNEKSNIINQGKRGKPNSAFFDRMLFLNDHVGPFICKFCGRRHRSPLAQKVHIYQSHHQKDPLKCLICAKIYEKTEPYVAHVRRHMSDLPDECKECGKRFIRAADLRLHMRTHTGVKPYCCEICGAAFTLSSALQSHIRRHKKEYRHYCEICLKGFPTKHEMECHIPTHTNERKYRCSICGKAFKCRKTTRIHETTHVEGRHHPCPLCGKMFKNDVGVKQHLRTHRINENTSTSSPLI</sequence>
<feature type="domain" description="C2H2-type" evidence="9">
    <location>
        <begin position="587"/>
        <end position="614"/>
    </location>
</feature>
<dbReference type="GO" id="GO:0000981">
    <property type="term" value="F:DNA-binding transcription factor activity, RNA polymerase II-specific"/>
    <property type="evidence" value="ECO:0007669"/>
    <property type="project" value="TreeGrafter"/>
</dbReference>
<feature type="region of interest" description="Disordered" evidence="8">
    <location>
        <begin position="184"/>
        <end position="213"/>
    </location>
</feature>
<dbReference type="PROSITE" id="PS50157">
    <property type="entry name" value="ZINC_FINGER_C2H2_2"/>
    <property type="match status" value="6"/>
</dbReference>
<feature type="compositionally biased region" description="Acidic residues" evidence="8">
    <location>
        <begin position="135"/>
        <end position="159"/>
    </location>
</feature>
<feature type="domain" description="MADF" evidence="10">
    <location>
        <begin position="352"/>
        <end position="444"/>
    </location>
</feature>
<reference evidence="12" key="1">
    <citation type="submission" date="2025-08" db="UniProtKB">
        <authorList>
            <consortium name="RefSeq"/>
        </authorList>
    </citation>
    <scope>IDENTIFICATION</scope>
    <source>
        <strain evidence="12">Aabys</strain>
        <tissue evidence="12">Whole body</tissue>
    </source>
</reference>